<protein>
    <submittedName>
        <fullName evidence="1">NAD(P)-binding protein</fullName>
    </submittedName>
</protein>
<proteinExistence type="predicted"/>
<gene>
    <name evidence="1" type="ORF">BDN72DRAFT_843473</name>
</gene>
<dbReference type="EMBL" id="ML208385">
    <property type="protein sequence ID" value="TFK67103.1"/>
    <property type="molecule type" value="Genomic_DNA"/>
</dbReference>
<accession>A0ACD3AMF7</accession>
<organism evidence="1 2">
    <name type="scientific">Pluteus cervinus</name>
    <dbReference type="NCBI Taxonomy" id="181527"/>
    <lineage>
        <taxon>Eukaryota</taxon>
        <taxon>Fungi</taxon>
        <taxon>Dikarya</taxon>
        <taxon>Basidiomycota</taxon>
        <taxon>Agaricomycotina</taxon>
        <taxon>Agaricomycetes</taxon>
        <taxon>Agaricomycetidae</taxon>
        <taxon>Agaricales</taxon>
        <taxon>Pluteineae</taxon>
        <taxon>Pluteaceae</taxon>
        <taxon>Pluteus</taxon>
    </lineage>
</organism>
<keyword evidence="2" id="KW-1185">Reference proteome</keyword>
<reference evidence="1 2" key="1">
    <citation type="journal article" date="2019" name="Nat. Ecol. Evol.">
        <title>Megaphylogeny resolves global patterns of mushroom evolution.</title>
        <authorList>
            <person name="Varga T."/>
            <person name="Krizsan K."/>
            <person name="Foldi C."/>
            <person name="Dima B."/>
            <person name="Sanchez-Garcia M."/>
            <person name="Sanchez-Ramirez S."/>
            <person name="Szollosi G.J."/>
            <person name="Szarkandi J.G."/>
            <person name="Papp V."/>
            <person name="Albert L."/>
            <person name="Andreopoulos W."/>
            <person name="Angelini C."/>
            <person name="Antonin V."/>
            <person name="Barry K.W."/>
            <person name="Bougher N.L."/>
            <person name="Buchanan P."/>
            <person name="Buyck B."/>
            <person name="Bense V."/>
            <person name="Catcheside P."/>
            <person name="Chovatia M."/>
            <person name="Cooper J."/>
            <person name="Damon W."/>
            <person name="Desjardin D."/>
            <person name="Finy P."/>
            <person name="Geml J."/>
            <person name="Haridas S."/>
            <person name="Hughes K."/>
            <person name="Justo A."/>
            <person name="Karasinski D."/>
            <person name="Kautmanova I."/>
            <person name="Kiss B."/>
            <person name="Kocsube S."/>
            <person name="Kotiranta H."/>
            <person name="LaButti K.M."/>
            <person name="Lechner B.E."/>
            <person name="Liimatainen K."/>
            <person name="Lipzen A."/>
            <person name="Lukacs Z."/>
            <person name="Mihaltcheva S."/>
            <person name="Morgado L.N."/>
            <person name="Niskanen T."/>
            <person name="Noordeloos M.E."/>
            <person name="Ohm R.A."/>
            <person name="Ortiz-Santana B."/>
            <person name="Ovrebo C."/>
            <person name="Racz N."/>
            <person name="Riley R."/>
            <person name="Savchenko A."/>
            <person name="Shiryaev A."/>
            <person name="Soop K."/>
            <person name="Spirin V."/>
            <person name="Szebenyi C."/>
            <person name="Tomsovsky M."/>
            <person name="Tulloss R.E."/>
            <person name="Uehling J."/>
            <person name="Grigoriev I.V."/>
            <person name="Vagvolgyi C."/>
            <person name="Papp T."/>
            <person name="Martin F.M."/>
            <person name="Miettinen O."/>
            <person name="Hibbett D.S."/>
            <person name="Nagy L.G."/>
        </authorList>
    </citation>
    <scope>NUCLEOTIDE SEQUENCE [LARGE SCALE GENOMIC DNA]</scope>
    <source>
        <strain evidence="1 2">NL-1719</strain>
    </source>
</reference>
<evidence type="ECO:0000313" key="2">
    <source>
        <dbReference type="Proteomes" id="UP000308600"/>
    </source>
</evidence>
<name>A0ACD3AMF7_9AGAR</name>
<dbReference type="Proteomes" id="UP000308600">
    <property type="component" value="Unassembled WGS sequence"/>
</dbReference>
<evidence type="ECO:0000313" key="1">
    <source>
        <dbReference type="EMBL" id="TFK67103.1"/>
    </source>
</evidence>
<sequence length="365" mass="39027">MTSRQLPTTTQAIILQASSSNRKPVYNDTQVVNKPLPALKPGELLVRINAAAFNHRDLWIRKGLYPRILMGSVLGSDGAGLVIGAGNPEDPLLNRRVFLTPMRGWIKHPKAPEAEFGILGGGSHPPLGTFTEYMVVERDEVIPSPEHLDDIHVAAWPLGGLTAWRAVIVNAEVKAGQNVLVTGVGGGVAILAVQICLAKGANVYVTSGSPDKIKKAISLGASGGANYKDKNWPGDIAALLAKSESGSKELDAVVDSAGGEIMTQVGQILKPGGRIVIYGMTSQPKVTFTMREVLKNQRLIGSTMGSRQDLIDATNFLGQHQIVPVVSHVLDGFEAAEQGFELMKRGDQFGKIVIRVQNPATRVKL</sequence>